<dbReference type="Gene3D" id="3.30.920.90">
    <property type="match status" value="1"/>
</dbReference>
<protein>
    <submittedName>
        <fullName evidence="3">Uncharacterized protein</fullName>
    </submittedName>
</protein>
<dbReference type="OrthoDB" id="9802640at2"/>
<evidence type="ECO:0000259" key="2">
    <source>
        <dbReference type="Pfam" id="PF13020"/>
    </source>
</evidence>
<dbReference type="InterPro" id="IPR021961">
    <property type="entry name" value="McrB_DNA-bd"/>
</dbReference>
<gene>
    <name evidence="3" type="ordered locus">PputW619_0685</name>
</gene>
<dbReference type="Pfam" id="PF13020">
    <property type="entry name" value="NOV_C"/>
    <property type="match status" value="1"/>
</dbReference>
<dbReference type="Pfam" id="PF12102">
    <property type="entry name" value="MrcB_N"/>
    <property type="match status" value="1"/>
</dbReference>
<dbReference type="AlphaFoldDB" id="B1J234"/>
<dbReference type="EMBL" id="CP000949">
    <property type="protein sequence ID" value="ACA71190.1"/>
    <property type="molecule type" value="Genomic_DNA"/>
</dbReference>
<accession>B1J234</accession>
<evidence type="ECO:0000313" key="3">
    <source>
        <dbReference type="EMBL" id="ACA71190.1"/>
    </source>
</evidence>
<dbReference type="HOGENOM" id="CLU_753615_0_0_6"/>
<reference evidence="3" key="1">
    <citation type="submission" date="2008-02" db="EMBL/GenBank/DDBJ databases">
        <title>Complete sequence of Psuedomonas putida W619.</title>
        <authorList>
            <consortium name="US DOE Joint Genome Institute"/>
            <person name="Copeland A."/>
            <person name="Lucas S."/>
            <person name="Lapidus A."/>
            <person name="Barry K."/>
            <person name="Detter J.C."/>
            <person name="Glavina del Rio T."/>
            <person name="Dalin E."/>
            <person name="Tice H."/>
            <person name="Pitluck S."/>
            <person name="Chain P."/>
            <person name="Malfatti S."/>
            <person name="Shin M."/>
            <person name="Vergez L."/>
            <person name="Schmutz J."/>
            <person name="Larimer F."/>
            <person name="Land M."/>
            <person name="Hauser L."/>
            <person name="Kyrpides N."/>
            <person name="Kim E."/>
            <person name="Taghavi S."/>
            <person name="Vangronsveld D."/>
            <person name="van der Lelie D."/>
            <person name="Richardson P."/>
        </authorList>
    </citation>
    <scope>NUCLEOTIDE SEQUENCE</scope>
    <source>
        <strain evidence="3">W619</strain>
    </source>
</reference>
<name>B1J234_PSEPW</name>
<feature type="domain" description="Type IV methyl-directed restriction enzyme EcoKMcrB subunit DNA-binding" evidence="1">
    <location>
        <begin position="15"/>
        <end position="178"/>
    </location>
</feature>
<evidence type="ECO:0000259" key="1">
    <source>
        <dbReference type="Pfam" id="PF12102"/>
    </source>
</evidence>
<dbReference type="InterPro" id="IPR024975">
    <property type="entry name" value="NOV_C"/>
</dbReference>
<proteinExistence type="predicted"/>
<dbReference type="eggNOG" id="ENOG50335XT">
    <property type="taxonomic scope" value="Bacteria"/>
</dbReference>
<organism evidence="3">
    <name type="scientific">Pseudomonas putida (strain W619)</name>
    <dbReference type="NCBI Taxonomy" id="390235"/>
    <lineage>
        <taxon>Bacteria</taxon>
        <taxon>Pseudomonadati</taxon>
        <taxon>Pseudomonadota</taxon>
        <taxon>Gammaproteobacteria</taxon>
        <taxon>Pseudomonadales</taxon>
        <taxon>Pseudomonadaceae</taxon>
        <taxon>Pseudomonas</taxon>
    </lineage>
</organism>
<sequence length="374" mass="41353">MEITLGQICSLQPKYTSSNTPDMQERGHLIRSVLAGELRSRLPSLRKAFDSVFDDLAVEGSDGIGRKTEAPWVRIFSKAMSPTPREGFYLVIHFAADGSAVFITVGCGSTIWRGGDLRPVSDDELKTRTSWARLIVQQKWKSLIPFDDKISLGAKAQLPRTFEKATGFAKRIAASELNTTDLDLLLFRAAERLNEIYLAQIEQRDLSPGDQSADEISIIAKPLRNRAGKQGRGLTAKERQVIERHAMTLAIKHLSINGYESQDTSATKSFDILAKRAGEELLVEVKGTTSDFCDSVLMTKNEVNLHRAHKGSTGLIIVSKIRLSRDNGEPTATGGEIEALLGWDIDEWTSDPIAFQVSRKSNGSIARNQTRTPR</sequence>
<dbReference type="KEGG" id="ppw:PputW619_0685"/>
<feature type="domain" description="Protein NO VEIN C-terminal" evidence="2">
    <location>
        <begin position="242"/>
        <end position="319"/>
    </location>
</feature>